<comment type="caution">
    <text evidence="1">The sequence shown here is derived from an EMBL/GenBank/DDBJ whole genome shotgun (WGS) entry which is preliminary data.</text>
</comment>
<sequence>MEVYDLHQHTHYFRKTTIDITCTTTSTRETGLDYLLNERDSCITYDEQKLNVLSWGSESVDIYEDSIKIDVSEETLYGLFKKDEDKWDQDDVFLFTAVSDFIRISVEEIIDDPNHLGVIKDRGALHYVFVVQSEWEEEIREVLIRPIFVQAKLISKNDHRDRLLFCSDVESICYYLTDSTLRSYLEIASNAIFSRIIMVNENRVLIKLDLVSIKNPLFDFSGSLLFSKTMASVSMSLTSNDVKNCIGDFIKIKFSFDAQEKSIQNIMEKLCNDIFIYTVSHVA</sequence>
<proteinExistence type="predicted"/>
<gene>
    <name evidence="1" type="ORF">HPULCUR_002704</name>
</gene>
<dbReference type="Proteomes" id="UP001476247">
    <property type="component" value="Unassembled WGS sequence"/>
</dbReference>
<accession>A0ABP9XRC6</accession>
<protein>
    <submittedName>
        <fullName evidence="1">Uncharacterized protein</fullName>
    </submittedName>
</protein>
<name>A0ABP9XRC6_9FUNG</name>
<evidence type="ECO:0000313" key="2">
    <source>
        <dbReference type="Proteomes" id="UP001476247"/>
    </source>
</evidence>
<keyword evidence="2" id="KW-1185">Reference proteome</keyword>
<reference evidence="1 2" key="1">
    <citation type="submission" date="2024-04" db="EMBL/GenBank/DDBJ databases">
        <title>genome sequences of Mucor flavus KT1a and Helicostylum pulchrum KT1b strains isolation_sourced from the surface of a dry-aged beef.</title>
        <authorList>
            <person name="Toyotome T."/>
            <person name="Hosono M."/>
            <person name="Torimaru M."/>
            <person name="Fukuda K."/>
            <person name="Mikami N."/>
        </authorList>
    </citation>
    <scope>NUCLEOTIDE SEQUENCE [LARGE SCALE GENOMIC DNA]</scope>
    <source>
        <strain evidence="1 2">KT1b</strain>
    </source>
</reference>
<evidence type="ECO:0000313" key="1">
    <source>
        <dbReference type="EMBL" id="GAA5797323.1"/>
    </source>
</evidence>
<organism evidence="1 2">
    <name type="scientific">Helicostylum pulchrum</name>
    <dbReference type="NCBI Taxonomy" id="562976"/>
    <lineage>
        <taxon>Eukaryota</taxon>
        <taxon>Fungi</taxon>
        <taxon>Fungi incertae sedis</taxon>
        <taxon>Mucoromycota</taxon>
        <taxon>Mucoromycotina</taxon>
        <taxon>Mucoromycetes</taxon>
        <taxon>Mucorales</taxon>
        <taxon>Mucorineae</taxon>
        <taxon>Mucoraceae</taxon>
        <taxon>Helicostylum</taxon>
    </lineage>
</organism>
<dbReference type="EMBL" id="BAABUJ010000007">
    <property type="protein sequence ID" value="GAA5797323.1"/>
    <property type="molecule type" value="Genomic_DNA"/>
</dbReference>